<feature type="transmembrane region" description="Helical" evidence="8">
    <location>
        <begin position="77"/>
        <end position="99"/>
    </location>
</feature>
<feature type="transmembrane region" description="Helical" evidence="8">
    <location>
        <begin position="222"/>
        <end position="240"/>
    </location>
</feature>
<dbReference type="Gene3D" id="1.10.3860.10">
    <property type="entry name" value="Sodium:dicarboxylate symporter"/>
    <property type="match status" value="1"/>
</dbReference>
<evidence type="ECO:0000256" key="5">
    <source>
        <dbReference type="ARBA" id="ARBA00022847"/>
    </source>
</evidence>
<feature type="transmembrane region" description="Helical" evidence="8">
    <location>
        <begin position="148"/>
        <end position="165"/>
    </location>
</feature>
<dbReference type="PROSITE" id="PS00714">
    <property type="entry name" value="NA_DICARBOXYL_SYMP_2"/>
    <property type="match status" value="1"/>
</dbReference>
<dbReference type="NCBIfam" id="NF002461">
    <property type="entry name" value="PRK01663.1"/>
    <property type="match status" value="1"/>
</dbReference>
<proteinExistence type="predicted"/>
<dbReference type="RefSeq" id="WP_282199049.1">
    <property type="nucleotide sequence ID" value="NZ_BOQE01000001.1"/>
</dbReference>
<feature type="transmembrane region" description="Helical" evidence="8">
    <location>
        <begin position="303"/>
        <end position="320"/>
    </location>
</feature>
<keyword evidence="5" id="KW-0769">Symport</keyword>
<organism evidence="9 10">
    <name type="scientific">Collibacillus ludicampi</name>
    <dbReference type="NCBI Taxonomy" id="2771369"/>
    <lineage>
        <taxon>Bacteria</taxon>
        <taxon>Bacillati</taxon>
        <taxon>Bacillota</taxon>
        <taxon>Bacilli</taxon>
        <taxon>Bacillales</taxon>
        <taxon>Alicyclobacillaceae</taxon>
        <taxon>Collibacillus</taxon>
    </lineage>
</organism>
<dbReference type="GO" id="GO:0015366">
    <property type="term" value="F:malate:proton symporter activity"/>
    <property type="evidence" value="ECO:0007669"/>
    <property type="project" value="TreeGrafter"/>
</dbReference>
<evidence type="ECO:0000256" key="6">
    <source>
        <dbReference type="ARBA" id="ARBA00022989"/>
    </source>
</evidence>
<keyword evidence="7 8" id="KW-0472">Membrane</keyword>
<evidence type="ECO:0000256" key="2">
    <source>
        <dbReference type="ARBA" id="ARBA00022448"/>
    </source>
</evidence>
<sequence length="423" mass="45864">MKGKFKFSLTAQVLIGLVLGIALGFFFPKTGAQMKPLGDLFINLIKMVIAPIVFLTIVIGIANMGDMKKVGRVGAKAILYFEIVTTIALAIGLLVVNLLQPGSGLHLADLKKGDISQYTKAAAETDWVQFFLHIVPSNAFDAFAKGDLLQVLLFSCLFGVALSLLGERGKSVVQFFEKCLEVFFNIVNIVMKLSPLGAFAAISYTIGKFGITALIPLGKLMICVYAAMILFVMVVLGSIAKMYRFSLWNLIKYLKEEIFIVVGTSSSESVLPRMMDKLEQYGCSKPVVGMVLPTGYSFNLDGTSIYLSMAVIFIAQVYNVHLDLMQQLTIMAVLMLTSKGAAAVTGGGFVTLAATLSATHFVPVEGLALLLGVDRFMSEARALINLIGNGVATVVVSKMEKDFDETKFAQQKPVHEKDRAFST</sequence>
<dbReference type="SUPFAM" id="SSF118215">
    <property type="entry name" value="Proton glutamate symport protein"/>
    <property type="match status" value="1"/>
</dbReference>
<dbReference type="EMBL" id="BOQE01000001">
    <property type="protein sequence ID" value="GIM45887.1"/>
    <property type="molecule type" value="Genomic_DNA"/>
</dbReference>
<keyword evidence="2" id="KW-0813">Transport</keyword>
<name>A0AAV4LDN5_9BACL</name>
<evidence type="ECO:0000256" key="7">
    <source>
        <dbReference type="ARBA" id="ARBA00023136"/>
    </source>
</evidence>
<evidence type="ECO:0000256" key="1">
    <source>
        <dbReference type="ARBA" id="ARBA00004651"/>
    </source>
</evidence>
<dbReference type="InterPro" id="IPR001991">
    <property type="entry name" value="Na-dicarboxylate_symporter"/>
</dbReference>
<keyword evidence="10" id="KW-1185">Reference proteome</keyword>
<dbReference type="GO" id="GO:0015138">
    <property type="term" value="F:fumarate transmembrane transporter activity"/>
    <property type="evidence" value="ECO:0007669"/>
    <property type="project" value="TreeGrafter"/>
</dbReference>
<reference evidence="9" key="1">
    <citation type="journal article" date="2023" name="Int. J. Syst. Evol. Microbiol.">
        <title>Collibacillus ludicampi gen. nov., sp. nov., a new soil bacterium of the family Alicyclobacillaceae.</title>
        <authorList>
            <person name="Jojima T."/>
            <person name="Ioku Y."/>
            <person name="Fukuta Y."/>
            <person name="Shirasaka N."/>
            <person name="Matsumura Y."/>
            <person name="Mori M."/>
        </authorList>
    </citation>
    <scope>NUCLEOTIDE SEQUENCE</scope>
    <source>
        <strain evidence="9">TP075</strain>
    </source>
</reference>
<dbReference type="Proteomes" id="UP001057291">
    <property type="component" value="Unassembled WGS sequence"/>
</dbReference>
<dbReference type="FunFam" id="1.10.3860.10:FF:000001">
    <property type="entry name" value="C4-dicarboxylate transport protein"/>
    <property type="match status" value="1"/>
</dbReference>
<dbReference type="PRINTS" id="PR00173">
    <property type="entry name" value="EDTRNSPORT"/>
</dbReference>
<dbReference type="InterPro" id="IPR018107">
    <property type="entry name" value="Na-dicarboxylate_symporter_CS"/>
</dbReference>
<evidence type="ECO:0000256" key="8">
    <source>
        <dbReference type="SAM" id="Phobius"/>
    </source>
</evidence>
<dbReference type="AlphaFoldDB" id="A0AAV4LDN5"/>
<dbReference type="GO" id="GO:0005886">
    <property type="term" value="C:plasma membrane"/>
    <property type="evidence" value="ECO:0007669"/>
    <property type="project" value="UniProtKB-SubCell"/>
</dbReference>
<evidence type="ECO:0000256" key="4">
    <source>
        <dbReference type="ARBA" id="ARBA00022692"/>
    </source>
</evidence>
<dbReference type="GO" id="GO:0070778">
    <property type="term" value="P:L-aspartate transmembrane transport"/>
    <property type="evidence" value="ECO:0007669"/>
    <property type="project" value="TreeGrafter"/>
</dbReference>
<comment type="caution">
    <text evidence="9">The sequence shown here is derived from an EMBL/GenBank/DDBJ whole genome shotgun (WGS) entry which is preliminary data.</text>
</comment>
<dbReference type="GO" id="GO:0015141">
    <property type="term" value="F:succinate transmembrane transporter activity"/>
    <property type="evidence" value="ECO:0007669"/>
    <property type="project" value="TreeGrafter"/>
</dbReference>
<dbReference type="Pfam" id="PF00375">
    <property type="entry name" value="SDF"/>
    <property type="match status" value="1"/>
</dbReference>
<comment type="subcellular location">
    <subcellularLocation>
        <location evidence="1">Cell membrane</location>
        <topology evidence="1">Multi-pass membrane protein</topology>
    </subcellularLocation>
</comment>
<keyword evidence="3" id="KW-1003">Cell membrane</keyword>
<keyword evidence="6 8" id="KW-1133">Transmembrane helix</keyword>
<feature type="transmembrane region" description="Helical" evidence="8">
    <location>
        <begin position="40"/>
        <end position="65"/>
    </location>
</feature>
<dbReference type="PANTHER" id="PTHR42865">
    <property type="entry name" value="PROTON/GLUTAMATE-ASPARTATE SYMPORTER"/>
    <property type="match status" value="1"/>
</dbReference>
<evidence type="ECO:0000313" key="9">
    <source>
        <dbReference type="EMBL" id="GIM45887.1"/>
    </source>
</evidence>
<evidence type="ECO:0000256" key="3">
    <source>
        <dbReference type="ARBA" id="ARBA00022475"/>
    </source>
</evidence>
<gene>
    <name evidence="9" type="primary">dctA_1</name>
    <name evidence="9" type="ORF">DNHGIG_14360</name>
</gene>
<evidence type="ECO:0000313" key="10">
    <source>
        <dbReference type="Proteomes" id="UP001057291"/>
    </source>
</evidence>
<protein>
    <submittedName>
        <fullName evidence="9">C4-dicarboxylate ABC transporter</fullName>
    </submittedName>
</protein>
<dbReference type="PROSITE" id="PS00713">
    <property type="entry name" value="NA_DICARBOXYL_SYMP_1"/>
    <property type="match status" value="1"/>
</dbReference>
<dbReference type="InterPro" id="IPR036458">
    <property type="entry name" value="Na:dicarbo_symporter_sf"/>
</dbReference>
<dbReference type="PANTHER" id="PTHR42865:SF1">
    <property type="entry name" value="AEROBIC C4-DICARBOXYLATE TRANSPORT PROTEIN"/>
    <property type="match status" value="1"/>
</dbReference>
<keyword evidence="4 8" id="KW-0812">Transmembrane</keyword>
<accession>A0AAV4LDN5</accession>